<dbReference type="Proteomes" id="UP000504638">
    <property type="component" value="Unplaced"/>
</dbReference>
<reference evidence="2 4" key="1">
    <citation type="submission" date="2020-01" db="EMBL/GenBank/DDBJ databases">
        <authorList>
            <consortium name="DOE Joint Genome Institute"/>
            <person name="Haridas S."/>
            <person name="Albert R."/>
            <person name="Binder M."/>
            <person name="Bloem J."/>
            <person name="Labutti K."/>
            <person name="Salamov A."/>
            <person name="Andreopoulos B."/>
            <person name="Baker S.E."/>
            <person name="Barry K."/>
            <person name="Bills G."/>
            <person name="Bluhm B.H."/>
            <person name="Cannon C."/>
            <person name="Castanera R."/>
            <person name="Culley D.E."/>
            <person name="Daum C."/>
            <person name="Ezra D."/>
            <person name="Gonzalez J.B."/>
            <person name="Henrissat B."/>
            <person name="Kuo A."/>
            <person name="Liang C."/>
            <person name="Lipzen A."/>
            <person name="Lutzoni F."/>
            <person name="Magnuson J."/>
            <person name="Mondo S."/>
            <person name="Nolan M."/>
            <person name="Ohm R."/>
            <person name="Pangilinan J."/>
            <person name="Park H.-J."/>
            <person name="Ramirez L."/>
            <person name="Alfaro M."/>
            <person name="Sun H."/>
            <person name="Tritt A."/>
            <person name="Yoshinaga Y."/>
            <person name="Zwiers L.-H."/>
            <person name="Turgeon B.G."/>
            <person name="Goodwin S.B."/>
            <person name="Spatafora J.W."/>
            <person name="Crous P.W."/>
            <person name="Grigoriev I.V."/>
        </authorList>
    </citation>
    <scope>NUCLEOTIDE SEQUENCE</scope>
    <source>
        <strain evidence="2 4">CBS 781.70</strain>
    </source>
</reference>
<evidence type="ECO:0008006" key="5">
    <source>
        <dbReference type="Google" id="ProtNLM"/>
    </source>
</evidence>
<feature type="compositionally biased region" description="Polar residues" evidence="1">
    <location>
        <begin position="516"/>
        <end position="525"/>
    </location>
</feature>
<protein>
    <recommendedName>
        <fullName evidence="5">WD40 repeat-like protein</fullName>
    </recommendedName>
</protein>
<feature type="compositionally biased region" description="Polar residues" evidence="1">
    <location>
        <begin position="601"/>
        <end position="613"/>
    </location>
</feature>
<proteinExistence type="predicted"/>
<feature type="compositionally biased region" description="Polar residues" evidence="1">
    <location>
        <begin position="566"/>
        <end position="578"/>
    </location>
</feature>
<dbReference type="OrthoDB" id="5411560at2759"/>
<dbReference type="GeneID" id="54423246"/>
<feature type="region of interest" description="Disordered" evidence="1">
    <location>
        <begin position="473"/>
        <end position="647"/>
    </location>
</feature>
<evidence type="ECO:0000256" key="1">
    <source>
        <dbReference type="SAM" id="MobiDB-lite"/>
    </source>
</evidence>
<dbReference type="AlphaFoldDB" id="A0A6G1GHA9"/>
<dbReference type="RefSeq" id="XP_033539025.1">
    <property type="nucleotide sequence ID" value="XM_033682676.1"/>
</dbReference>
<keyword evidence="3" id="KW-1185">Reference proteome</keyword>
<feature type="region of interest" description="Disordered" evidence="1">
    <location>
        <begin position="1061"/>
        <end position="1098"/>
    </location>
</feature>
<gene>
    <name evidence="2 4" type="ORF">P152DRAFT_510633</name>
</gene>
<evidence type="ECO:0000313" key="3">
    <source>
        <dbReference type="Proteomes" id="UP000504638"/>
    </source>
</evidence>
<feature type="compositionally biased region" description="Basic and acidic residues" evidence="1">
    <location>
        <begin position="528"/>
        <end position="547"/>
    </location>
</feature>
<reference evidence="4" key="2">
    <citation type="submission" date="2020-04" db="EMBL/GenBank/DDBJ databases">
        <authorList>
            <consortium name="NCBI Genome Project"/>
        </authorList>
    </citation>
    <scope>NUCLEOTIDE SEQUENCE</scope>
    <source>
        <strain evidence="4">CBS 781.70</strain>
    </source>
</reference>
<accession>A0A6G1GHA9</accession>
<reference evidence="4" key="3">
    <citation type="submission" date="2025-04" db="UniProtKB">
        <authorList>
            <consortium name="RefSeq"/>
        </authorList>
    </citation>
    <scope>IDENTIFICATION</scope>
    <source>
        <strain evidence="4">CBS 781.70</strain>
    </source>
</reference>
<organism evidence="2">
    <name type="scientific">Eremomyces bilateralis CBS 781.70</name>
    <dbReference type="NCBI Taxonomy" id="1392243"/>
    <lineage>
        <taxon>Eukaryota</taxon>
        <taxon>Fungi</taxon>
        <taxon>Dikarya</taxon>
        <taxon>Ascomycota</taxon>
        <taxon>Pezizomycotina</taxon>
        <taxon>Dothideomycetes</taxon>
        <taxon>Dothideomycetes incertae sedis</taxon>
        <taxon>Eremomycetales</taxon>
        <taxon>Eremomycetaceae</taxon>
        <taxon>Eremomyces</taxon>
    </lineage>
</organism>
<feature type="compositionally biased region" description="Polar residues" evidence="1">
    <location>
        <begin position="473"/>
        <end position="506"/>
    </location>
</feature>
<dbReference type="SUPFAM" id="SSF75011">
    <property type="entry name" value="3-carboxy-cis,cis-mucoante lactonizing enzyme"/>
    <property type="match status" value="1"/>
</dbReference>
<dbReference type="EMBL" id="ML975149">
    <property type="protein sequence ID" value="KAF1817394.1"/>
    <property type="molecule type" value="Genomic_DNA"/>
</dbReference>
<evidence type="ECO:0000313" key="2">
    <source>
        <dbReference type="EMBL" id="KAF1817394.1"/>
    </source>
</evidence>
<name>A0A6G1GHA9_9PEZI</name>
<evidence type="ECO:0000313" key="4">
    <source>
        <dbReference type="RefSeq" id="XP_033539025.1"/>
    </source>
</evidence>
<sequence length="1098" mass="121735">MSYPLLAVAWDVVKGRPDIANIVQEIVGQHVGDLSLLQLQANVLDHISSVTRVVSWIRILFDLQRTYPNGPGPGIDAATSPLTSTLSSENIISCMLYLIQIKSKLFPAQSTVDFETARFRYHVAFTLLAGVRILLLRNDALSPDQRGGLKRSIVAAWQHTSLPEDEKFLVLELLPAAISQIRSESHPSPPFEPHPTVAMSHALGNHYFNLHPDKFVPSALARLSKYPLANLESFWILFDSVWTGESTLIKTYLDNNQTPSSPSTEAPPDGRALQSTWAIEDRKRALIRAIMQPQEMSSNVLSVLQAIFANIIDWKDREDTKYRIPELQDYMTEMQSEFEQSVQHLIEWLKSRANQLWACNGEMETLYYDIKRSAKCWVLGAASVQERLDIDENMGPIYVLSCPALHPIPHKLLARHLRDTGSSAYEELLQISNFIILETQCPRCPGGQTAQSARLIEPIENLMSSLLGGWSVTDESSSRFSKPSNSIETSSRTGSLSYNTSHSSTRPDPVDPPATPLSSVVSPTLDTPIRDTPIRDPPIRDQKDIPSLDRLVSPLSPNPHYGLQPAFSSQSLPTSQPAPSLRKPSFASLAAEPAARPRTESLPSTAPPSISSVSRKDPKPRIMLGRRTASMKAKPTKPTKPTSGAPTSFTFSIMGDSVLVWGAPNSGIAKLDIGTSSHALKSAWYNIPNVQYAAAGNHRSAIIASDGHRRKIITVTDGSSEIESDLDIELSHRPIPEICISVSRDDNYIAMTLNDDIHIFQVQSRRVRRVILHDREQASPLHGSHHPKKNQVLSPSKKALSWREVTQETARQNAILERKLSFTKNNNMLIVATHLADHCVYLDVWEANSDGLWGVKTDYNRSFKLPPWTTNDGDLTSIFYDSLHRSAFLTAFLGKTYPLIIPIPGYDHLHPDDLSPRTLCAAQSPSCIRYAALTSLTDLHLFDYKANGTLSPRRIKKATAKIPSVALKVGHVGLAMPSDTTVQIYWTKDTKLMLRTVSLRSEQETVTDRDLRSEYDRVVAEHRDIGHEPFDLSKPSLPSIDDGAAELMGKIDEGLEFTMSGALPGSSSPGMNRRGTLGSRRVIELDSTSVQELPGDWK</sequence>